<organism evidence="3 4">
    <name type="scientific">Penicillium solitum</name>
    <dbReference type="NCBI Taxonomy" id="60172"/>
    <lineage>
        <taxon>Eukaryota</taxon>
        <taxon>Fungi</taxon>
        <taxon>Dikarya</taxon>
        <taxon>Ascomycota</taxon>
        <taxon>Pezizomycotina</taxon>
        <taxon>Eurotiomycetes</taxon>
        <taxon>Eurotiomycetidae</taxon>
        <taxon>Eurotiales</taxon>
        <taxon>Aspergillaceae</taxon>
        <taxon>Penicillium</taxon>
    </lineage>
</organism>
<feature type="transmembrane region" description="Helical" evidence="2">
    <location>
        <begin position="72"/>
        <end position="94"/>
    </location>
</feature>
<gene>
    <name evidence="3" type="ORF">PENSOL_c031G00021</name>
</gene>
<keyword evidence="4" id="KW-1185">Reference proteome</keyword>
<feature type="transmembrane region" description="Helical" evidence="2">
    <location>
        <begin position="25"/>
        <end position="52"/>
    </location>
</feature>
<keyword evidence="2" id="KW-1133">Transmembrane helix</keyword>
<keyword evidence="2" id="KW-0472">Membrane</keyword>
<sequence>MTISSTLPVFMLFMYRKSGSQSYSLIEIAIDGLMALFLVAVYIAGIAILAAHDISRWASPWDYRLAVGIPQIYSNLSCIILGALYLRCFAQGYLHRCIKPMLKAGGVNYTLCAACDQSVDATMTHSENITVTAAEQERSSASTDTFQCLYTEDVESQPLLPESPLGDEGKQTTGIVTKN</sequence>
<proteinExistence type="predicted"/>
<dbReference type="Proteomes" id="UP000191612">
    <property type="component" value="Unassembled WGS sequence"/>
</dbReference>
<name>A0A1V6QWJ9_9EURO</name>
<evidence type="ECO:0000313" key="3">
    <source>
        <dbReference type="EMBL" id="OQD93569.1"/>
    </source>
</evidence>
<dbReference type="EMBL" id="MDYO01000031">
    <property type="protein sequence ID" value="OQD93569.1"/>
    <property type="molecule type" value="Genomic_DNA"/>
</dbReference>
<protein>
    <submittedName>
        <fullName evidence="3">Uncharacterized protein</fullName>
    </submittedName>
</protein>
<evidence type="ECO:0000256" key="2">
    <source>
        <dbReference type="SAM" id="Phobius"/>
    </source>
</evidence>
<comment type="caution">
    <text evidence="3">The sequence shown here is derived from an EMBL/GenBank/DDBJ whole genome shotgun (WGS) entry which is preliminary data.</text>
</comment>
<accession>A0A1V6QWJ9</accession>
<evidence type="ECO:0000256" key="1">
    <source>
        <dbReference type="SAM" id="MobiDB-lite"/>
    </source>
</evidence>
<reference evidence="4" key="1">
    <citation type="journal article" date="2017" name="Nat. Microbiol.">
        <title>Global analysis of biosynthetic gene clusters reveals vast potential of secondary metabolite production in Penicillium species.</title>
        <authorList>
            <person name="Nielsen J.C."/>
            <person name="Grijseels S."/>
            <person name="Prigent S."/>
            <person name="Ji B."/>
            <person name="Dainat J."/>
            <person name="Nielsen K.F."/>
            <person name="Frisvad J.C."/>
            <person name="Workman M."/>
            <person name="Nielsen J."/>
        </authorList>
    </citation>
    <scope>NUCLEOTIDE SEQUENCE [LARGE SCALE GENOMIC DNA]</scope>
    <source>
        <strain evidence="4">IBT 29525</strain>
    </source>
</reference>
<feature type="region of interest" description="Disordered" evidence="1">
    <location>
        <begin position="158"/>
        <end position="179"/>
    </location>
</feature>
<dbReference type="AlphaFoldDB" id="A0A1V6QWJ9"/>
<evidence type="ECO:0000313" key="4">
    <source>
        <dbReference type="Proteomes" id="UP000191612"/>
    </source>
</evidence>
<keyword evidence="2" id="KW-0812">Transmembrane</keyword>